<keyword evidence="2" id="KW-1133">Transmembrane helix</keyword>
<feature type="compositionally biased region" description="Pro residues" evidence="1">
    <location>
        <begin position="212"/>
        <end position="222"/>
    </location>
</feature>
<feature type="region of interest" description="Disordered" evidence="1">
    <location>
        <begin position="1066"/>
        <end position="1085"/>
    </location>
</feature>
<dbReference type="OrthoDB" id="273507at2759"/>
<evidence type="ECO:0000256" key="1">
    <source>
        <dbReference type="SAM" id="MobiDB-lite"/>
    </source>
</evidence>
<keyword evidence="4" id="KW-1185">Reference proteome</keyword>
<feature type="compositionally biased region" description="Low complexity" evidence="1">
    <location>
        <begin position="236"/>
        <end position="252"/>
    </location>
</feature>
<keyword evidence="2" id="KW-0472">Membrane</keyword>
<reference evidence="3 4" key="1">
    <citation type="submission" date="2015-07" db="EMBL/GenBank/DDBJ databases">
        <title>High-quality genome of monoxenous trypanosomatid Leptomonas pyrrhocoris.</title>
        <authorList>
            <person name="Flegontov P."/>
            <person name="Butenko A."/>
            <person name="Firsov S."/>
            <person name="Vlcek C."/>
            <person name="Logacheva M.D."/>
            <person name="Field M."/>
            <person name="Filatov D."/>
            <person name="Flegontova O."/>
            <person name="Gerasimov E."/>
            <person name="Jackson A.P."/>
            <person name="Kelly S."/>
            <person name="Opperdoes F."/>
            <person name="O'Reilly A."/>
            <person name="Votypka J."/>
            <person name="Yurchenko V."/>
            <person name="Lukes J."/>
        </authorList>
    </citation>
    <scope>NUCLEOTIDE SEQUENCE [LARGE SCALE GENOMIC DNA]</scope>
    <source>
        <strain evidence="3">H10</strain>
    </source>
</reference>
<organism evidence="3 4">
    <name type="scientific">Leptomonas pyrrhocoris</name>
    <name type="common">Firebug parasite</name>
    <dbReference type="NCBI Taxonomy" id="157538"/>
    <lineage>
        <taxon>Eukaryota</taxon>
        <taxon>Discoba</taxon>
        <taxon>Euglenozoa</taxon>
        <taxon>Kinetoplastea</taxon>
        <taxon>Metakinetoplastina</taxon>
        <taxon>Trypanosomatida</taxon>
        <taxon>Trypanosomatidae</taxon>
        <taxon>Leishmaniinae</taxon>
        <taxon>Leptomonas</taxon>
    </lineage>
</organism>
<name>A0A0M9FUR7_LEPPY</name>
<feature type="region of interest" description="Disordered" evidence="1">
    <location>
        <begin position="1"/>
        <end position="23"/>
    </location>
</feature>
<comment type="caution">
    <text evidence="3">The sequence shown here is derived from an EMBL/GenBank/DDBJ whole genome shotgun (WGS) entry which is preliminary data.</text>
</comment>
<feature type="transmembrane region" description="Helical" evidence="2">
    <location>
        <begin position="573"/>
        <end position="597"/>
    </location>
</feature>
<feature type="compositionally biased region" description="Low complexity" evidence="1">
    <location>
        <begin position="912"/>
        <end position="921"/>
    </location>
</feature>
<keyword evidence="2" id="KW-0812">Transmembrane</keyword>
<feature type="compositionally biased region" description="Low complexity" evidence="1">
    <location>
        <begin position="1259"/>
        <end position="1271"/>
    </location>
</feature>
<feature type="compositionally biased region" description="Gly residues" evidence="1">
    <location>
        <begin position="786"/>
        <end position="795"/>
    </location>
</feature>
<feature type="region of interest" description="Disordered" evidence="1">
    <location>
        <begin position="1246"/>
        <end position="1284"/>
    </location>
</feature>
<dbReference type="OMA" id="TIPCARW"/>
<feature type="region of interest" description="Disordered" evidence="1">
    <location>
        <begin position="455"/>
        <end position="482"/>
    </location>
</feature>
<dbReference type="EMBL" id="LGTL01000020">
    <property type="protein sequence ID" value="KPA76367.1"/>
    <property type="molecule type" value="Genomic_DNA"/>
</dbReference>
<dbReference type="VEuPathDB" id="TriTrypDB:LpyrH10_20_0360"/>
<feature type="region of interest" description="Disordered" evidence="1">
    <location>
        <begin position="43"/>
        <end position="91"/>
    </location>
</feature>
<evidence type="ECO:0000256" key="2">
    <source>
        <dbReference type="SAM" id="Phobius"/>
    </source>
</evidence>
<feature type="compositionally biased region" description="Polar residues" evidence="1">
    <location>
        <begin position="70"/>
        <end position="91"/>
    </location>
</feature>
<proteinExistence type="predicted"/>
<feature type="region of interest" description="Disordered" evidence="1">
    <location>
        <begin position="786"/>
        <end position="821"/>
    </location>
</feature>
<feature type="compositionally biased region" description="Basic and acidic residues" evidence="1">
    <location>
        <begin position="1075"/>
        <end position="1085"/>
    </location>
</feature>
<feature type="region of interest" description="Disordered" evidence="1">
    <location>
        <begin position="211"/>
        <end position="258"/>
    </location>
</feature>
<feature type="region of interest" description="Disordered" evidence="1">
    <location>
        <begin position="719"/>
        <end position="749"/>
    </location>
</feature>
<evidence type="ECO:0000313" key="3">
    <source>
        <dbReference type="EMBL" id="KPA76367.1"/>
    </source>
</evidence>
<gene>
    <name evidence="3" type="ORF">ABB37_07713</name>
</gene>
<evidence type="ECO:0000313" key="4">
    <source>
        <dbReference type="Proteomes" id="UP000037923"/>
    </source>
</evidence>
<feature type="region of interest" description="Disordered" evidence="1">
    <location>
        <begin position="112"/>
        <end position="153"/>
    </location>
</feature>
<accession>A0A0M9FUR7</accession>
<dbReference type="RefSeq" id="XP_015654806.1">
    <property type="nucleotide sequence ID" value="XM_015806442.1"/>
</dbReference>
<dbReference type="Proteomes" id="UP000037923">
    <property type="component" value="Unassembled WGS sequence"/>
</dbReference>
<feature type="transmembrane region" description="Helical" evidence="2">
    <location>
        <begin position="1020"/>
        <end position="1044"/>
    </location>
</feature>
<sequence>MAAASSAAYLTTPPPLFTAEGDAADEAGSLDAYFEACRASSSLSSSAAHEEEEEDAHGESLPSSGAHRTASATELFTASTGSRGSFTHFSPLQGNVPRPLLLRQRQVVGRCSSGSGGDVSAPLYEPEGLPATSSDLRPSKRKGTVTPTGFSNTHNADLVAPAVRGTAGQDLADQLHHASLPLASTDAPWRSTHDGDAAAAATAKVFDFYLPTPSPATAPPSNPSQSSSSKGKRRSTTTITTRGRSSRSPSSPCLESRAQRHARQRAVLFDVLCALRQHPTASCEALGDGDDRAGAQGRAVLSKTTWSLRESVKAEARAQHWPPSFVGALAQLLAVASDVAVAQAQAGVFERVCAIRDAAAASIAGTTGASGDTQDAAGALEDAGQQALQRLSSVLRQLSADFVQWVLQVQEYLVVVCADAFGDHRTTQTPQQAALCSADAHTHWYARSEGGRRIARNVPASDSRGSNNRHAEEDQEGAAQAAPESILPPSHSLLDVVLAVQENGIPLQRCRVLVDESGCFDGLADLLVELPCASTSPLHSSVSFAALAARLLDTLIIQASAVQDTSTMDLYRFYVMLLLLTAWPYVLLCTAAIFGFVRNIDPPVWRRQLPRLFRSSFSHVRIGDAHRHYPTDVLSLLLNCVGYYNASEVCNARSGGVGDCAGGLQPHWTLGKGSRHSSSSSSNGGRHKDLAEHHVALTALSSARTFVLRSLASFTRRKKQVALSRTPARPSPVGQRKAATAAEGGGNSSDRAAAAAMAAAPAPLLSAQRWQNKSVKEILHYILYGSGGRGGGNDGDQGEDSNGEEEQERAHDTTAAEKGGDIGAGAAVVAYARANQDVRRRVIQLPQNTAEAPVAAGGRGAAVMLPPPPPRLTPDGARYFYYPTTIPLGFATMAAEALAGQQQWQQHRSRAVARAEVEASAPSPPAMRRPLRHYSDHDEEDGEKGEGETGSGGSGPLEHGALALWTLFLSESATAPDVVFANAFAPTDDDDADGDDRRSLSRRFGQRSLRSARRVRTHQLWINITIPCARWVTTALLIPIGVVVQRLQERRLRDLFAMSLHAVSSHGPRSITGSHDPDGVRSRRGRDWSGVLWQNNEDEEEGSKSLPGDVGGGVVAHAFTDPLTPPSTTASAAPAAGGAVLMRRRGAPSSVPASPTTAACSFLHALKLLVDVALCRDQERLVFGFLERLYKEPRWWTRRWVDGGAGAFERVGTAAPTVSALFADALRGKRLSELVRLVVLPASKARKDRGSPLASSGDPTPQQQQQQHPQTPGVPLSRHTPAAAPTSTISTDVLDVFASFQLEFTLPGAFALVLQPSDLSVHVQAVTNTTERSYQTFFWQRRRRQYVEEEDAAAPPTARLGIAFSDVWSYIFGYQCSLYYAQITLREHKKQLHQRDTEDFQVTQTMGQPRRGAARHLQYVARGLGSAYYTLNFAVDTLLSFTQAEAMRAVYDIEHLLHRALGASPDLHSCMELCHELDTLLLQLHFISFPARPAVALNARERAMQSPAAEAIRSAVQRLLEVALDPSRLPVSYISSSTRNSVEALVAAVTAAAEHQSALATRLHPLRVMLTFNKYYGTPEETLSYRFR</sequence>
<dbReference type="GeneID" id="26907998"/>
<feature type="region of interest" description="Disordered" evidence="1">
    <location>
        <begin position="909"/>
        <end position="956"/>
    </location>
</feature>
<feature type="compositionally biased region" description="Acidic residues" evidence="1">
    <location>
        <begin position="796"/>
        <end position="807"/>
    </location>
</feature>
<feature type="compositionally biased region" description="Basic and acidic residues" evidence="1">
    <location>
        <begin position="808"/>
        <end position="820"/>
    </location>
</feature>
<protein>
    <submittedName>
        <fullName evidence="3">Uncharacterized protein</fullName>
    </submittedName>
</protein>